<accession>A0A2G8LNS9</accession>
<keyword evidence="2 6" id="KW-0689">Ribosomal protein</keyword>
<dbReference type="PANTHER" id="PTHR10759">
    <property type="entry name" value="60S RIBOSOMAL PROTEIN L34"/>
    <property type="match status" value="1"/>
</dbReference>
<proteinExistence type="inferred from homology"/>
<dbReference type="GO" id="GO:1990904">
    <property type="term" value="C:ribonucleoprotein complex"/>
    <property type="evidence" value="ECO:0007669"/>
    <property type="project" value="UniProtKB-KW"/>
</dbReference>
<dbReference type="Gene3D" id="6.20.340.10">
    <property type="match status" value="1"/>
</dbReference>
<keyword evidence="7" id="KW-1185">Reference proteome</keyword>
<dbReference type="GO" id="GO:0006412">
    <property type="term" value="P:translation"/>
    <property type="evidence" value="ECO:0007669"/>
    <property type="project" value="InterPro"/>
</dbReference>
<dbReference type="GO" id="GO:0005840">
    <property type="term" value="C:ribosome"/>
    <property type="evidence" value="ECO:0007669"/>
    <property type="project" value="UniProtKB-KW"/>
</dbReference>
<evidence type="ECO:0000256" key="1">
    <source>
        <dbReference type="ARBA" id="ARBA00009875"/>
    </source>
</evidence>
<evidence type="ECO:0000256" key="5">
    <source>
        <dbReference type="ARBA" id="ARBA00035333"/>
    </source>
</evidence>
<dbReference type="PROSITE" id="PS01145">
    <property type="entry name" value="RIBOSOMAL_L34E"/>
    <property type="match status" value="1"/>
</dbReference>
<keyword evidence="3" id="KW-0687">Ribonucleoprotein</keyword>
<protein>
    <recommendedName>
        <fullName evidence="4">Large ribosomal subunit protein eL34</fullName>
    </recommendedName>
    <alternativeName>
        <fullName evidence="5">60S ribosomal protein L34</fullName>
    </alternativeName>
</protein>
<dbReference type="InterPro" id="IPR018065">
    <property type="entry name" value="Ribosomal_eL34_CS"/>
</dbReference>
<dbReference type="PRINTS" id="PR01250">
    <property type="entry name" value="RIBOSOMALL34"/>
</dbReference>
<dbReference type="AlphaFoldDB" id="A0A2G8LNS9"/>
<gene>
    <name evidence="6" type="ORF">BSL78_01193</name>
</gene>
<comment type="caution">
    <text evidence="6">The sequence shown here is derived from an EMBL/GenBank/DDBJ whole genome shotgun (WGS) entry which is preliminary data.</text>
</comment>
<dbReference type="InterPro" id="IPR038562">
    <property type="entry name" value="Ribosomal_eL34_C_sf"/>
</dbReference>
<evidence type="ECO:0000313" key="7">
    <source>
        <dbReference type="Proteomes" id="UP000230750"/>
    </source>
</evidence>
<dbReference type="Gene3D" id="6.20.370.70">
    <property type="match status" value="1"/>
</dbReference>
<name>A0A2G8LNS9_STIJA</name>
<dbReference type="Proteomes" id="UP000230750">
    <property type="component" value="Unassembled WGS sequence"/>
</dbReference>
<dbReference type="EMBL" id="MRZV01000023">
    <property type="protein sequence ID" value="PIK61862.1"/>
    <property type="molecule type" value="Genomic_DNA"/>
</dbReference>
<dbReference type="OrthoDB" id="277449at2759"/>
<reference evidence="6 7" key="1">
    <citation type="journal article" date="2017" name="PLoS Biol.">
        <title>The sea cucumber genome provides insights into morphological evolution and visceral regeneration.</title>
        <authorList>
            <person name="Zhang X."/>
            <person name="Sun L."/>
            <person name="Yuan J."/>
            <person name="Sun Y."/>
            <person name="Gao Y."/>
            <person name="Zhang L."/>
            <person name="Li S."/>
            <person name="Dai H."/>
            <person name="Hamel J.F."/>
            <person name="Liu C."/>
            <person name="Yu Y."/>
            <person name="Liu S."/>
            <person name="Lin W."/>
            <person name="Guo K."/>
            <person name="Jin S."/>
            <person name="Xu P."/>
            <person name="Storey K.B."/>
            <person name="Huan P."/>
            <person name="Zhang T."/>
            <person name="Zhou Y."/>
            <person name="Zhang J."/>
            <person name="Lin C."/>
            <person name="Li X."/>
            <person name="Xing L."/>
            <person name="Huo D."/>
            <person name="Sun M."/>
            <person name="Wang L."/>
            <person name="Mercier A."/>
            <person name="Li F."/>
            <person name="Yang H."/>
            <person name="Xiang J."/>
        </authorList>
    </citation>
    <scope>NUCLEOTIDE SEQUENCE [LARGE SCALE GENOMIC DNA]</scope>
    <source>
        <strain evidence="6">Shaxun</strain>
        <tissue evidence="6">Muscle</tissue>
    </source>
</reference>
<comment type="similarity">
    <text evidence="1">Belongs to the eukaryotic ribosomal protein eL34 family.</text>
</comment>
<sequence length="110" mass="12781">MTYRRRHPYKTRSNKVRIVRTPGGRLVYHYLKKRVSPPKCGDTGVRLRGVIAARPKKLMRIPRYKKKVTRAYGGCLSASAVRKRIVRAFLIEEQKIVHRVLKAQQAGKKK</sequence>
<evidence type="ECO:0000256" key="3">
    <source>
        <dbReference type="ARBA" id="ARBA00023274"/>
    </source>
</evidence>
<dbReference type="Pfam" id="PF01199">
    <property type="entry name" value="Ribosomal_L34e"/>
    <property type="match status" value="1"/>
</dbReference>
<dbReference type="GO" id="GO:0003735">
    <property type="term" value="F:structural constituent of ribosome"/>
    <property type="evidence" value="ECO:0007669"/>
    <property type="project" value="InterPro"/>
</dbReference>
<organism evidence="6 7">
    <name type="scientific">Stichopus japonicus</name>
    <name type="common">Sea cucumber</name>
    <dbReference type="NCBI Taxonomy" id="307972"/>
    <lineage>
        <taxon>Eukaryota</taxon>
        <taxon>Metazoa</taxon>
        <taxon>Echinodermata</taxon>
        <taxon>Eleutherozoa</taxon>
        <taxon>Echinozoa</taxon>
        <taxon>Holothuroidea</taxon>
        <taxon>Aspidochirotacea</taxon>
        <taxon>Aspidochirotida</taxon>
        <taxon>Stichopodidae</taxon>
        <taxon>Apostichopus</taxon>
    </lineage>
</organism>
<evidence type="ECO:0000313" key="6">
    <source>
        <dbReference type="EMBL" id="PIK61862.1"/>
    </source>
</evidence>
<dbReference type="STRING" id="307972.A0A2G8LNS9"/>
<evidence type="ECO:0000256" key="4">
    <source>
        <dbReference type="ARBA" id="ARBA00035227"/>
    </source>
</evidence>
<evidence type="ECO:0000256" key="2">
    <source>
        <dbReference type="ARBA" id="ARBA00022980"/>
    </source>
</evidence>
<dbReference type="InterPro" id="IPR008195">
    <property type="entry name" value="Ribosomal_eL34"/>
</dbReference>